<comment type="caution">
    <text evidence="1">The sequence shown here is derived from an EMBL/GenBank/DDBJ whole genome shotgun (WGS) entry which is preliminary data.</text>
</comment>
<proteinExistence type="predicted"/>
<organism evidence="1 2">
    <name type="scientific">Porcincola intestinalis</name>
    <dbReference type="NCBI Taxonomy" id="2606632"/>
    <lineage>
        <taxon>Bacteria</taxon>
        <taxon>Bacillati</taxon>
        <taxon>Bacillota</taxon>
        <taxon>Clostridia</taxon>
        <taxon>Lachnospirales</taxon>
        <taxon>Lachnospiraceae</taxon>
        <taxon>Porcincola</taxon>
    </lineage>
</organism>
<dbReference type="RefSeq" id="WP_154527573.1">
    <property type="nucleotide sequence ID" value="NZ_VULZ01000024.1"/>
</dbReference>
<evidence type="ECO:0000313" key="2">
    <source>
        <dbReference type="Proteomes" id="UP000481852"/>
    </source>
</evidence>
<dbReference type="EMBL" id="VULZ01000024">
    <property type="protein sequence ID" value="MSS16143.1"/>
    <property type="molecule type" value="Genomic_DNA"/>
</dbReference>
<dbReference type="AlphaFoldDB" id="A0A6L5XA43"/>
<name>A0A6L5XA43_9FIRM</name>
<gene>
    <name evidence="1" type="ORF">FYJ35_14115</name>
</gene>
<keyword evidence="2" id="KW-1185">Reference proteome</keyword>
<dbReference type="Proteomes" id="UP000481852">
    <property type="component" value="Unassembled WGS sequence"/>
</dbReference>
<protein>
    <submittedName>
        <fullName evidence="1">Uncharacterized protein</fullName>
    </submittedName>
</protein>
<sequence>MDLIYTDEKRKDVGVMMAYTLDMAYGSDENDFECTVGRDNHCCRVGCYLYVDGEDYGGYIDSIKVDTEKGDITYKGRTWYGILESRVICPPSGQDYAIFGGEANTVLGQIIEALRLGDLFSADTAGSGITINNYQMERYVKGYTGIRAMLKSVYAKLRCRWHEGKVILSAEPAADYSQDEEWDTSQVDYTVTKNYHPVNHMICMGQGDLKDRAVIHIFTDAHGGIQKYAKNDPPLQDSDYILDESSRVISGMDEVAEVLDEPSSSITTNYILTTAKPSNWDQDCEEYFTHEIQEDGDDSYSHVRKHRLGHVLQRYQPADWSVNFGSYYTRGTDDKGEVKYSSVRGQTVYNLLGSQPADWATNYGEYYTAGGGSRVSGIDQESYVRQGVCPGDWATNYGTYYSLYSDGVTTTYRRVTGINNESYQLQTGRPSDWATNYSSYYRRATAKELKKNKKERWKNVSLTSKKKVPGWQAGRYYTRISFETPPNWGADARFTLIKYKIAPAFAANTYYVRVDNSPPSWAQNTYYTNSDEMVAPEWTTGTYFRAVEDRYAALVESAKKKLEEAWQADDLDIDLEETDQVYDISDLVGCIEHTTGITTIQEVSKKIIKITNNDISIKYEVK</sequence>
<evidence type="ECO:0000313" key="1">
    <source>
        <dbReference type="EMBL" id="MSS16143.1"/>
    </source>
</evidence>
<accession>A0A6L5XA43</accession>
<reference evidence="1 2" key="1">
    <citation type="submission" date="2019-08" db="EMBL/GenBank/DDBJ databases">
        <title>In-depth cultivation of the pig gut microbiome towards novel bacterial diversity and tailored functional studies.</title>
        <authorList>
            <person name="Wylensek D."/>
            <person name="Hitch T.C.A."/>
            <person name="Clavel T."/>
        </authorList>
    </citation>
    <scope>NUCLEOTIDE SEQUENCE [LARGE SCALE GENOMIC DNA]</scope>
    <source>
        <strain evidence="1 2">Oil+RF-744-WCA-WT-11</strain>
    </source>
</reference>